<comment type="caution">
    <text evidence="2">The sequence shown here is derived from an EMBL/GenBank/DDBJ whole genome shotgun (WGS) entry which is preliminary data.</text>
</comment>
<feature type="region of interest" description="Disordered" evidence="1">
    <location>
        <begin position="1"/>
        <end position="25"/>
    </location>
</feature>
<organism evidence="2 3">
    <name type="scientific">Protopolystoma xenopodis</name>
    <dbReference type="NCBI Taxonomy" id="117903"/>
    <lineage>
        <taxon>Eukaryota</taxon>
        <taxon>Metazoa</taxon>
        <taxon>Spiralia</taxon>
        <taxon>Lophotrochozoa</taxon>
        <taxon>Platyhelminthes</taxon>
        <taxon>Monogenea</taxon>
        <taxon>Polyopisthocotylea</taxon>
        <taxon>Polystomatidea</taxon>
        <taxon>Polystomatidae</taxon>
        <taxon>Protopolystoma</taxon>
    </lineage>
</organism>
<name>A0A3S5AMX9_9PLAT</name>
<keyword evidence="3" id="KW-1185">Reference proteome</keyword>
<accession>A0A3S5AMX9</accession>
<dbReference type="EMBL" id="CAAALY010245805">
    <property type="protein sequence ID" value="VEL33459.1"/>
    <property type="molecule type" value="Genomic_DNA"/>
</dbReference>
<proteinExistence type="predicted"/>
<dbReference type="Proteomes" id="UP000784294">
    <property type="component" value="Unassembled WGS sequence"/>
</dbReference>
<evidence type="ECO:0000256" key="1">
    <source>
        <dbReference type="SAM" id="MobiDB-lite"/>
    </source>
</evidence>
<evidence type="ECO:0000313" key="3">
    <source>
        <dbReference type="Proteomes" id="UP000784294"/>
    </source>
</evidence>
<dbReference type="AlphaFoldDB" id="A0A3S5AMX9"/>
<protein>
    <submittedName>
        <fullName evidence="2">Uncharacterized protein</fullName>
    </submittedName>
</protein>
<reference evidence="2" key="1">
    <citation type="submission" date="2018-11" db="EMBL/GenBank/DDBJ databases">
        <authorList>
            <consortium name="Pathogen Informatics"/>
        </authorList>
    </citation>
    <scope>NUCLEOTIDE SEQUENCE</scope>
</reference>
<gene>
    <name evidence="2" type="ORF">PXEA_LOCUS26899</name>
</gene>
<sequence>MTRPTDDAGETSENVPRPRSYSGGYHEYNGLRIRSLRIARNDWSIRLATISKQNANLLSELHRQRATKQLNLLPLGTTNSRNLVYQAFVRGVVLSSRQRSFLEHRAGIVDLTGTKWHFQEQYLL</sequence>
<evidence type="ECO:0000313" key="2">
    <source>
        <dbReference type="EMBL" id="VEL33459.1"/>
    </source>
</evidence>